<name>A0A8T2JTD1_9PIPI</name>
<protein>
    <submittedName>
        <fullName evidence="2">Uncharacterized protein</fullName>
    </submittedName>
</protein>
<dbReference type="EMBL" id="JAACNH010000004">
    <property type="protein sequence ID" value="KAG8445636.1"/>
    <property type="molecule type" value="Genomic_DNA"/>
</dbReference>
<sequence>MGSGCSSSSKSTFSSSTNNPQTKSCSSLGNGAGEQRVTWELRTEDELVEAEGPCVGSTGKVEAMDKGICRSVETDEELQILDDLLAESQDCLSWKTSTFKAQMLTSTGHTTSPQANLCGGKKHNSETIWIAQEPAQLPPASSPCQNSNFRQCMKDTSSKPVVITRNHRISRTTIYHTRFRMHM</sequence>
<evidence type="ECO:0000313" key="3">
    <source>
        <dbReference type="Proteomes" id="UP000812440"/>
    </source>
</evidence>
<feature type="compositionally biased region" description="Low complexity" evidence="1">
    <location>
        <begin position="1"/>
        <end position="16"/>
    </location>
</feature>
<feature type="compositionally biased region" description="Polar residues" evidence="1">
    <location>
        <begin position="17"/>
        <end position="29"/>
    </location>
</feature>
<evidence type="ECO:0000256" key="1">
    <source>
        <dbReference type="SAM" id="MobiDB-lite"/>
    </source>
</evidence>
<reference evidence="2" key="1">
    <citation type="thesis" date="2020" institute="ProQuest LLC" country="789 East Eisenhower Parkway, Ann Arbor, MI, USA">
        <title>Comparative Genomics and Chromosome Evolution.</title>
        <authorList>
            <person name="Mudd A.B."/>
        </authorList>
    </citation>
    <scope>NUCLEOTIDE SEQUENCE</scope>
    <source>
        <strain evidence="2">Female2</strain>
        <tissue evidence="2">Blood</tissue>
    </source>
</reference>
<gene>
    <name evidence="2" type="ORF">GDO86_010423</name>
</gene>
<evidence type="ECO:0000313" key="2">
    <source>
        <dbReference type="EMBL" id="KAG8445636.1"/>
    </source>
</evidence>
<dbReference type="AlphaFoldDB" id="A0A8T2JTD1"/>
<comment type="caution">
    <text evidence="2">The sequence shown here is derived from an EMBL/GenBank/DDBJ whole genome shotgun (WGS) entry which is preliminary data.</text>
</comment>
<dbReference type="Proteomes" id="UP000812440">
    <property type="component" value="Chromosome 5"/>
</dbReference>
<accession>A0A8T2JTD1</accession>
<dbReference type="OrthoDB" id="9909301at2759"/>
<keyword evidence="3" id="KW-1185">Reference proteome</keyword>
<organism evidence="2 3">
    <name type="scientific">Hymenochirus boettgeri</name>
    <name type="common">Congo dwarf clawed frog</name>
    <dbReference type="NCBI Taxonomy" id="247094"/>
    <lineage>
        <taxon>Eukaryota</taxon>
        <taxon>Metazoa</taxon>
        <taxon>Chordata</taxon>
        <taxon>Craniata</taxon>
        <taxon>Vertebrata</taxon>
        <taxon>Euteleostomi</taxon>
        <taxon>Amphibia</taxon>
        <taxon>Batrachia</taxon>
        <taxon>Anura</taxon>
        <taxon>Pipoidea</taxon>
        <taxon>Pipidae</taxon>
        <taxon>Pipinae</taxon>
        <taxon>Hymenochirus</taxon>
    </lineage>
</organism>
<proteinExistence type="predicted"/>
<feature type="region of interest" description="Disordered" evidence="1">
    <location>
        <begin position="1"/>
        <end position="31"/>
    </location>
</feature>